<name>A0A9N7Y1U4_PLEPL</name>
<gene>
    <name evidence="3" type="ORF">PLEPLA_LOCUS2369</name>
</gene>
<dbReference type="Proteomes" id="UP001153269">
    <property type="component" value="Unassembled WGS sequence"/>
</dbReference>
<protein>
    <recommendedName>
        <fullName evidence="5">Secreted protein</fullName>
    </recommendedName>
</protein>
<keyword evidence="2" id="KW-0732">Signal</keyword>
<sequence length="106" mass="11381">MLLLRQIQLLLLPLRGCAGELGCWGSRRKGFGPPDSGSKRYGSYFYRALPPPSGGMQNSSLPKPPPAPSDLQVARSFGFPTPSYAPWATGPFAQQRPAFGTVSLTT</sequence>
<comment type="caution">
    <text evidence="3">The sequence shown here is derived from an EMBL/GenBank/DDBJ whole genome shotgun (WGS) entry which is preliminary data.</text>
</comment>
<dbReference type="AlphaFoldDB" id="A0A9N7Y1U4"/>
<feature type="chain" id="PRO_5040264888" description="Secreted protein" evidence="2">
    <location>
        <begin position="20"/>
        <end position="106"/>
    </location>
</feature>
<evidence type="ECO:0000313" key="4">
    <source>
        <dbReference type="Proteomes" id="UP001153269"/>
    </source>
</evidence>
<reference evidence="3" key="1">
    <citation type="submission" date="2020-03" db="EMBL/GenBank/DDBJ databases">
        <authorList>
            <person name="Weist P."/>
        </authorList>
    </citation>
    <scope>NUCLEOTIDE SEQUENCE</scope>
</reference>
<keyword evidence="4" id="KW-1185">Reference proteome</keyword>
<organism evidence="3 4">
    <name type="scientific">Pleuronectes platessa</name>
    <name type="common">European plaice</name>
    <dbReference type="NCBI Taxonomy" id="8262"/>
    <lineage>
        <taxon>Eukaryota</taxon>
        <taxon>Metazoa</taxon>
        <taxon>Chordata</taxon>
        <taxon>Craniata</taxon>
        <taxon>Vertebrata</taxon>
        <taxon>Euteleostomi</taxon>
        <taxon>Actinopterygii</taxon>
        <taxon>Neopterygii</taxon>
        <taxon>Teleostei</taxon>
        <taxon>Neoteleostei</taxon>
        <taxon>Acanthomorphata</taxon>
        <taxon>Carangaria</taxon>
        <taxon>Pleuronectiformes</taxon>
        <taxon>Pleuronectoidei</taxon>
        <taxon>Pleuronectidae</taxon>
        <taxon>Pleuronectes</taxon>
    </lineage>
</organism>
<feature type="region of interest" description="Disordered" evidence="1">
    <location>
        <begin position="50"/>
        <end position="70"/>
    </location>
</feature>
<evidence type="ECO:0000313" key="3">
    <source>
        <dbReference type="EMBL" id="CAB1414660.1"/>
    </source>
</evidence>
<accession>A0A9N7Y1U4</accession>
<evidence type="ECO:0000256" key="2">
    <source>
        <dbReference type="SAM" id="SignalP"/>
    </source>
</evidence>
<evidence type="ECO:0000256" key="1">
    <source>
        <dbReference type="SAM" id="MobiDB-lite"/>
    </source>
</evidence>
<proteinExistence type="predicted"/>
<feature type="signal peptide" evidence="2">
    <location>
        <begin position="1"/>
        <end position="19"/>
    </location>
</feature>
<evidence type="ECO:0008006" key="5">
    <source>
        <dbReference type="Google" id="ProtNLM"/>
    </source>
</evidence>
<dbReference type="EMBL" id="CADEAL010000116">
    <property type="protein sequence ID" value="CAB1414660.1"/>
    <property type="molecule type" value="Genomic_DNA"/>
</dbReference>